<gene>
    <name evidence="2" type="ORF">K466DRAFT_595079</name>
</gene>
<keyword evidence="3" id="KW-1185">Reference proteome</keyword>
<organism evidence="2 3">
    <name type="scientific">Polyporus arcularius HHB13444</name>
    <dbReference type="NCBI Taxonomy" id="1314778"/>
    <lineage>
        <taxon>Eukaryota</taxon>
        <taxon>Fungi</taxon>
        <taxon>Dikarya</taxon>
        <taxon>Basidiomycota</taxon>
        <taxon>Agaricomycotina</taxon>
        <taxon>Agaricomycetes</taxon>
        <taxon>Polyporales</taxon>
        <taxon>Polyporaceae</taxon>
        <taxon>Polyporus</taxon>
    </lineage>
</organism>
<sequence>MSHESKRRREDGNRRPPVIPATPAVEPIASLPSGSSLVDTSASAFLLNDLGMPATQSNPPVKRRKVTSTQLPPASAPTDLLRISEHDTPPPVTTQPGSQTSLIPVKRERSPSPALAGARLVTQGCVRIGPLPPNCRKTHVGYQPARQELAKTEMDKLRKLGLQPTRVFTREDGMVIDWKSTVPVLSDTLLPPTAELQREREREVAAQPKAGDVSRTAVTEQFRQRDVQPGADVQDEAMVQDYLFPAHALHCQGAESTPLSAASQLAAPNDEVGDRERTAQLPRRSSGGERADQHLITQSSMLVDVIDLTTDDDGPDPTELSSQTASNPAPPPPLASQTCATNSDTEPSNVLTSSHAAPPNGPGPRPDSDNIAALSLTPIISLSLPRTVSISSDNSDMDEMETAALDFLKQYMIAFSEDRAVLVRAYSRMATLSIIAPSDSTSPSSTGSRGRVPYQGRADIVSALLALPDEQPLYDEEGEGMAEVDWDLVYVEDTGDVLLICYATHDRSPGAKGKGKRRADRWAYEQRFLLRRREWDEEDRDTPGLWPMVAVSHQMTIKPLLGP</sequence>
<evidence type="ECO:0000256" key="1">
    <source>
        <dbReference type="SAM" id="MobiDB-lite"/>
    </source>
</evidence>
<dbReference type="InterPro" id="IPR032710">
    <property type="entry name" value="NTF2-like_dom_sf"/>
</dbReference>
<proteinExistence type="predicted"/>
<dbReference type="Proteomes" id="UP000308197">
    <property type="component" value="Unassembled WGS sequence"/>
</dbReference>
<feature type="region of interest" description="Disordered" evidence="1">
    <location>
        <begin position="259"/>
        <end position="371"/>
    </location>
</feature>
<feature type="compositionally biased region" description="Polar residues" evidence="1">
    <location>
        <begin position="337"/>
        <end position="355"/>
    </location>
</feature>
<feature type="compositionally biased region" description="Basic and acidic residues" evidence="1">
    <location>
        <begin position="1"/>
        <end position="14"/>
    </location>
</feature>
<evidence type="ECO:0008006" key="4">
    <source>
        <dbReference type="Google" id="ProtNLM"/>
    </source>
</evidence>
<feature type="region of interest" description="Disordered" evidence="1">
    <location>
        <begin position="1"/>
        <end position="32"/>
    </location>
</feature>
<dbReference type="AlphaFoldDB" id="A0A5C3PS37"/>
<dbReference type="EMBL" id="ML210995">
    <property type="protein sequence ID" value="TFK92595.1"/>
    <property type="molecule type" value="Genomic_DNA"/>
</dbReference>
<feature type="region of interest" description="Disordered" evidence="1">
    <location>
        <begin position="51"/>
        <end position="114"/>
    </location>
</feature>
<dbReference type="SUPFAM" id="SSF54427">
    <property type="entry name" value="NTF2-like"/>
    <property type="match status" value="1"/>
</dbReference>
<evidence type="ECO:0000313" key="3">
    <source>
        <dbReference type="Proteomes" id="UP000308197"/>
    </source>
</evidence>
<evidence type="ECO:0000313" key="2">
    <source>
        <dbReference type="EMBL" id="TFK92595.1"/>
    </source>
</evidence>
<reference evidence="2 3" key="1">
    <citation type="journal article" date="2019" name="Nat. Ecol. Evol.">
        <title>Megaphylogeny resolves global patterns of mushroom evolution.</title>
        <authorList>
            <person name="Varga T."/>
            <person name="Krizsan K."/>
            <person name="Foldi C."/>
            <person name="Dima B."/>
            <person name="Sanchez-Garcia M."/>
            <person name="Sanchez-Ramirez S."/>
            <person name="Szollosi G.J."/>
            <person name="Szarkandi J.G."/>
            <person name="Papp V."/>
            <person name="Albert L."/>
            <person name="Andreopoulos W."/>
            <person name="Angelini C."/>
            <person name="Antonin V."/>
            <person name="Barry K.W."/>
            <person name="Bougher N.L."/>
            <person name="Buchanan P."/>
            <person name="Buyck B."/>
            <person name="Bense V."/>
            <person name="Catcheside P."/>
            <person name="Chovatia M."/>
            <person name="Cooper J."/>
            <person name="Damon W."/>
            <person name="Desjardin D."/>
            <person name="Finy P."/>
            <person name="Geml J."/>
            <person name="Haridas S."/>
            <person name="Hughes K."/>
            <person name="Justo A."/>
            <person name="Karasinski D."/>
            <person name="Kautmanova I."/>
            <person name="Kiss B."/>
            <person name="Kocsube S."/>
            <person name="Kotiranta H."/>
            <person name="LaButti K.M."/>
            <person name="Lechner B.E."/>
            <person name="Liimatainen K."/>
            <person name="Lipzen A."/>
            <person name="Lukacs Z."/>
            <person name="Mihaltcheva S."/>
            <person name="Morgado L.N."/>
            <person name="Niskanen T."/>
            <person name="Noordeloos M.E."/>
            <person name="Ohm R.A."/>
            <person name="Ortiz-Santana B."/>
            <person name="Ovrebo C."/>
            <person name="Racz N."/>
            <person name="Riley R."/>
            <person name="Savchenko A."/>
            <person name="Shiryaev A."/>
            <person name="Soop K."/>
            <person name="Spirin V."/>
            <person name="Szebenyi C."/>
            <person name="Tomsovsky M."/>
            <person name="Tulloss R.E."/>
            <person name="Uehling J."/>
            <person name="Grigoriev I.V."/>
            <person name="Vagvolgyi C."/>
            <person name="Papp T."/>
            <person name="Martin F.M."/>
            <person name="Miettinen O."/>
            <person name="Hibbett D.S."/>
            <person name="Nagy L.G."/>
        </authorList>
    </citation>
    <scope>NUCLEOTIDE SEQUENCE [LARGE SCALE GENOMIC DNA]</scope>
    <source>
        <strain evidence="2 3">HHB13444</strain>
    </source>
</reference>
<dbReference type="InParanoid" id="A0A5C3PS37"/>
<dbReference type="Gene3D" id="3.10.450.50">
    <property type="match status" value="1"/>
</dbReference>
<protein>
    <recommendedName>
        <fullName evidence="4">NTF2 domain-containing protein</fullName>
    </recommendedName>
</protein>
<name>A0A5C3PS37_9APHY</name>
<accession>A0A5C3PS37</accession>